<dbReference type="KEGG" id="rtn:A6122_1322"/>
<feature type="transmembrane region" description="Helical" evidence="1">
    <location>
        <begin position="48"/>
        <end position="68"/>
    </location>
</feature>
<gene>
    <name evidence="2" type="ORF">A6122_1322</name>
</gene>
<organism evidence="2 3">
    <name type="scientific">Rathayibacter tritici</name>
    <dbReference type="NCBI Taxonomy" id="33888"/>
    <lineage>
        <taxon>Bacteria</taxon>
        <taxon>Bacillati</taxon>
        <taxon>Actinomycetota</taxon>
        <taxon>Actinomycetes</taxon>
        <taxon>Micrococcales</taxon>
        <taxon>Microbacteriaceae</taxon>
        <taxon>Rathayibacter</taxon>
    </lineage>
</organism>
<sequence length="186" mass="18914">MAATVSTLIALFSHVVGGGPIPGLLGIAVPLVLSVLVCVGLAGRGLSLIRVTISVAVSQVLFHTLFVLGSSEGPGPAPTHAHHGTVIEVSGAMAHSGMAGSSMSIAHMVAAVVTIALLHRGEAMLIRIAATTGHLVTRLVRLPPLPAAAPRPALRSSFELRDVLPLAVGVFPQAAPRRGPPVQRVS</sequence>
<accession>A0A169BYK8</accession>
<dbReference type="PATRIC" id="fig|33888.3.peg.1450"/>
<keyword evidence="1" id="KW-0812">Transmembrane</keyword>
<keyword evidence="3" id="KW-1185">Reference proteome</keyword>
<evidence type="ECO:0000313" key="2">
    <source>
        <dbReference type="EMBL" id="AND16465.1"/>
    </source>
</evidence>
<dbReference type="STRING" id="33888.A6122_1322"/>
<keyword evidence="1" id="KW-1133">Transmembrane helix</keyword>
<reference evidence="2 3" key="1">
    <citation type="submission" date="2016-05" db="EMBL/GenBank/DDBJ databases">
        <title>Complete genome sequence of Rathayibacter tritici NCPPB 1953.</title>
        <authorList>
            <person name="Park J."/>
            <person name="Lee H.-H."/>
            <person name="Lee S.-W."/>
            <person name="Seo Y.-S."/>
        </authorList>
    </citation>
    <scope>NUCLEOTIDE SEQUENCE [LARGE SCALE GENOMIC DNA]</scope>
    <source>
        <strain evidence="2 3">NCPPB 1953</strain>
    </source>
</reference>
<dbReference type="EMBL" id="CP015515">
    <property type="protein sequence ID" value="AND16465.1"/>
    <property type="molecule type" value="Genomic_DNA"/>
</dbReference>
<proteinExistence type="predicted"/>
<feature type="transmembrane region" description="Helical" evidence="1">
    <location>
        <begin position="98"/>
        <end position="118"/>
    </location>
</feature>
<dbReference type="Proteomes" id="UP000077071">
    <property type="component" value="Chromosome"/>
</dbReference>
<name>A0A169BYK8_9MICO</name>
<protein>
    <submittedName>
        <fullName evidence="2">Uncharacterized protein</fullName>
    </submittedName>
</protein>
<evidence type="ECO:0000313" key="3">
    <source>
        <dbReference type="Proteomes" id="UP000077071"/>
    </source>
</evidence>
<evidence type="ECO:0000256" key="1">
    <source>
        <dbReference type="SAM" id="Phobius"/>
    </source>
</evidence>
<dbReference type="AlphaFoldDB" id="A0A169BYK8"/>
<keyword evidence="1" id="KW-0472">Membrane</keyword>